<proteinExistence type="predicted"/>
<sequence>MADEFQYDYADVLLAPDIISIFADIIQDDPDNLIVMKYFIDIHNLYKSSRESAGVTINDLVENIQVDRRVKVKKGKGFTFEKHPTNMSRQQASRIVDRLFSMSLLSYKAKTPYKYYFITVRGAQVIKEVYNRMQLKERN</sequence>
<accession>A0ABU0AMD0</accession>
<gene>
    <name evidence="1" type="ORF">J2S17_003093</name>
</gene>
<organism evidence="1 2">
    <name type="scientific">Cytobacillus purgationiresistens</name>
    <dbReference type="NCBI Taxonomy" id="863449"/>
    <lineage>
        <taxon>Bacteria</taxon>
        <taxon>Bacillati</taxon>
        <taxon>Bacillota</taxon>
        <taxon>Bacilli</taxon>
        <taxon>Bacillales</taxon>
        <taxon>Bacillaceae</taxon>
        <taxon>Cytobacillus</taxon>
    </lineage>
</organism>
<keyword evidence="2" id="KW-1185">Reference proteome</keyword>
<evidence type="ECO:0000313" key="2">
    <source>
        <dbReference type="Proteomes" id="UP001238088"/>
    </source>
</evidence>
<name>A0ABU0AMD0_9BACI</name>
<protein>
    <submittedName>
        <fullName evidence="1">Transcriptional regulator</fullName>
    </submittedName>
</protein>
<evidence type="ECO:0000313" key="1">
    <source>
        <dbReference type="EMBL" id="MDQ0271205.1"/>
    </source>
</evidence>
<reference evidence="1 2" key="1">
    <citation type="submission" date="2023-07" db="EMBL/GenBank/DDBJ databases">
        <title>Genomic Encyclopedia of Type Strains, Phase IV (KMG-IV): sequencing the most valuable type-strain genomes for metagenomic binning, comparative biology and taxonomic classification.</title>
        <authorList>
            <person name="Goeker M."/>
        </authorList>
    </citation>
    <scope>NUCLEOTIDE SEQUENCE [LARGE SCALE GENOMIC DNA]</scope>
    <source>
        <strain evidence="1 2">DSM 23494</strain>
    </source>
</reference>
<dbReference type="RefSeq" id="WP_307476196.1">
    <property type="nucleotide sequence ID" value="NZ_JAUSUB010000013.1"/>
</dbReference>
<comment type="caution">
    <text evidence="1">The sequence shown here is derived from an EMBL/GenBank/DDBJ whole genome shotgun (WGS) entry which is preliminary data.</text>
</comment>
<dbReference type="Proteomes" id="UP001238088">
    <property type="component" value="Unassembled WGS sequence"/>
</dbReference>
<dbReference type="EMBL" id="JAUSUB010000013">
    <property type="protein sequence ID" value="MDQ0271205.1"/>
    <property type="molecule type" value="Genomic_DNA"/>
</dbReference>